<dbReference type="PROSITE" id="PS01129">
    <property type="entry name" value="PSI_RLU"/>
    <property type="match status" value="1"/>
</dbReference>
<dbReference type="Proteomes" id="UP001240697">
    <property type="component" value="Chromosome"/>
</dbReference>
<keyword evidence="3" id="KW-1185">Reference proteome</keyword>
<evidence type="ECO:0000313" key="2">
    <source>
        <dbReference type="EMBL" id="WHS63487.1"/>
    </source>
</evidence>
<dbReference type="InterPro" id="IPR006224">
    <property type="entry name" value="PsdUridine_synth_RluA-like_CS"/>
</dbReference>
<evidence type="ECO:0000313" key="3">
    <source>
        <dbReference type="Proteomes" id="UP001240697"/>
    </source>
</evidence>
<dbReference type="Gene3D" id="3.30.2350.10">
    <property type="entry name" value="Pseudouridine synthase"/>
    <property type="match status" value="1"/>
</dbReference>
<dbReference type="GO" id="GO:0016853">
    <property type="term" value="F:isomerase activity"/>
    <property type="evidence" value="ECO:0007669"/>
    <property type="project" value="UniProtKB-KW"/>
</dbReference>
<dbReference type="PANTHER" id="PTHR21600">
    <property type="entry name" value="MITOCHONDRIAL RNA PSEUDOURIDINE SYNTHASE"/>
    <property type="match status" value="1"/>
</dbReference>
<dbReference type="PANTHER" id="PTHR21600:SF89">
    <property type="entry name" value="RIBOSOMAL LARGE SUBUNIT PSEUDOURIDINE SYNTHASE A"/>
    <property type="match status" value="1"/>
</dbReference>
<dbReference type="Pfam" id="PF00849">
    <property type="entry name" value="PseudoU_synth_2"/>
    <property type="match status" value="1"/>
</dbReference>
<proteinExistence type="predicted"/>
<dbReference type="RefSeq" id="WP_283484643.1">
    <property type="nucleotide sequence ID" value="NZ_CP125947.1"/>
</dbReference>
<sequence length="252" mass="27378">MTDLICHYEDDCLLILEKPSGLLCVPGRGPDKQDCLSARALQRWPDALVVHRLDQATSGLVLMARNIEVQRRLGQAFAERQVHKRYVAVVAGRLGIDRLPSAACSAPFARDAEQEPPLGEGVVPLQEGGRAAAQGGWNTIDLPIAADWERRPLRVINHETGKSSQTLWKLLGHETSASGQPCSRVLLSPLTGRTHQLRLHMAATGHPILGDALYADQVLAASAPRLLLHAAELAFTHPVSGQTLQRQSAPDF</sequence>
<feature type="domain" description="Pseudouridine synthase RsuA/RluA-like" evidence="1">
    <location>
        <begin position="13"/>
        <end position="203"/>
    </location>
</feature>
<dbReference type="InterPro" id="IPR020103">
    <property type="entry name" value="PsdUridine_synth_cat_dom_sf"/>
</dbReference>
<protein>
    <submittedName>
        <fullName evidence="2">RluA family pseudouridine synthase</fullName>
        <ecNumber evidence="2">5.4.99.-</ecNumber>
    </submittedName>
</protein>
<dbReference type="InterPro" id="IPR050188">
    <property type="entry name" value="RluA_PseudoU_synthase"/>
</dbReference>
<accession>A0ABY8SK77</accession>
<reference evidence="2 3" key="1">
    <citation type="submission" date="2023-05" db="EMBL/GenBank/DDBJ databases">
        <authorList>
            <person name="Yin Y."/>
            <person name="Lu Z."/>
        </authorList>
    </citation>
    <scope>NUCLEOTIDE SEQUENCE [LARGE SCALE GENOMIC DNA]</scope>
    <source>
        <strain evidence="2 3">ZM22</strain>
    </source>
</reference>
<dbReference type="SUPFAM" id="SSF55120">
    <property type="entry name" value="Pseudouridine synthase"/>
    <property type="match status" value="1"/>
</dbReference>
<evidence type="ECO:0000259" key="1">
    <source>
        <dbReference type="Pfam" id="PF00849"/>
    </source>
</evidence>
<dbReference type="CDD" id="cd02869">
    <property type="entry name" value="PseudoU_synth_RluA_like"/>
    <property type="match status" value="1"/>
</dbReference>
<gene>
    <name evidence="2" type="ORF">QMY55_13090</name>
</gene>
<dbReference type="InterPro" id="IPR006145">
    <property type="entry name" value="PsdUridine_synth_RsuA/RluA"/>
</dbReference>
<organism evidence="2 3">
    <name type="scientific">Comamonas resistens</name>
    <dbReference type="NCBI Taxonomy" id="3046670"/>
    <lineage>
        <taxon>Bacteria</taxon>
        <taxon>Pseudomonadati</taxon>
        <taxon>Pseudomonadota</taxon>
        <taxon>Betaproteobacteria</taxon>
        <taxon>Burkholderiales</taxon>
        <taxon>Comamonadaceae</taxon>
        <taxon>Comamonas</taxon>
    </lineage>
</organism>
<dbReference type="EC" id="5.4.99.-" evidence="2"/>
<keyword evidence="2" id="KW-0413">Isomerase</keyword>
<dbReference type="EMBL" id="CP125947">
    <property type="protein sequence ID" value="WHS63487.1"/>
    <property type="molecule type" value="Genomic_DNA"/>
</dbReference>
<name>A0ABY8SK77_9BURK</name>